<dbReference type="RefSeq" id="WP_014151216.1">
    <property type="nucleotide sequence ID" value="NC_016113.1"/>
</dbReference>
<geneLocation type="plasmid" evidence="2 3">
    <name>pSCATT</name>
</geneLocation>
<feature type="compositionally biased region" description="Basic and acidic residues" evidence="1">
    <location>
        <begin position="28"/>
        <end position="38"/>
    </location>
</feature>
<evidence type="ECO:0000256" key="1">
    <source>
        <dbReference type="SAM" id="MobiDB-lite"/>
    </source>
</evidence>
<evidence type="ECO:0000313" key="3">
    <source>
        <dbReference type="Proteomes" id="UP000007842"/>
    </source>
</evidence>
<dbReference type="KEGG" id="sct:SCAT_p0763"/>
<evidence type="ECO:0000313" key="2">
    <source>
        <dbReference type="EMBL" id="AEW99170.1"/>
    </source>
</evidence>
<keyword evidence="2" id="KW-0614">Plasmid</keyword>
<dbReference type="KEGG" id="scy:SCATT_p09770"/>
<name>F8JN77_STREN</name>
<dbReference type="Proteomes" id="UP000007842">
    <property type="component" value="Plasmid pSCATT"/>
</dbReference>
<proteinExistence type="predicted"/>
<keyword evidence="3" id="KW-1185">Reference proteome</keyword>
<organism evidence="2 3">
    <name type="scientific">Streptantibioticus cattleyicolor (strain ATCC 35852 / DSM 46488 / JCM 4925 / NBRC 14057 / NRRL 8057)</name>
    <name type="common">Streptomyces cattleya</name>
    <dbReference type="NCBI Taxonomy" id="1003195"/>
    <lineage>
        <taxon>Bacteria</taxon>
        <taxon>Bacillati</taxon>
        <taxon>Actinomycetota</taxon>
        <taxon>Actinomycetes</taxon>
        <taxon>Kitasatosporales</taxon>
        <taxon>Streptomycetaceae</taxon>
        <taxon>Streptantibioticus</taxon>
    </lineage>
</organism>
<protein>
    <submittedName>
        <fullName evidence="2">Uncharacterized protein</fullName>
    </submittedName>
</protein>
<accession>G8XDT3</accession>
<reference evidence="3" key="1">
    <citation type="submission" date="2011-12" db="EMBL/GenBank/DDBJ databases">
        <title>Complete genome sequence of Streptomyces cattleya strain DSM 46488.</title>
        <authorList>
            <person name="Ou H.-Y."/>
            <person name="Li P."/>
            <person name="Zhao C."/>
            <person name="O'Hagan D."/>
            <person name="Deng Z."/>
        </authorList>
    </citation>
    <scope>NUCLEOTIDE SEQUENCE [LARGE SCALE GENOMIC DNA]</scope>
    <source>
        <strain evidence="3">ATCC 35852 / DSM 46488 / JCM 4925 / NBRC 14057 / NRRL 8057</strain>
        <plasmid evidence="3">Plasmid pSCATT</plasmid>
    </source>
</reference>
<dbReference type="PATRIC" id="fig|1003195.11.peg.736"/>
<dbReference type="HOGENOM" id="CLU_2604450_0_0_11"/>
<feature type="region of interest" description="Disordered" evidence="1">
    <location>
        <begin position="1"/>
        <end position="79"/>
    </location>
</feature>
<dbReference type="AlphaFoldDB" id="F8JN77"/>
<sequence length="79" mass="8685">MPRRNDKRRHDAPDTAEDPADRGPGAHSGREQRARERSLPGTASAAEGYSDSATARNDPLRGLTPEDSETPEETDEKDR</sequence>
<gene>
    <name evidence="2" type="ordered locus">SCATT_p09770</name>
</gene>
<accession>F8JN77</accession>
<dbReference type="EMBL" id="CP003229">
    <property type="protein sequence ID" value="AEW99170.1"/>
    <property type="molecule type" value="Genomic_DNA"/>
</dbReference>
<feature type="compositionally biased region" description="Acidic residues" evidence="1">
    <location>
        <begin position="66"/>
        <end position="79"/>
    </location>
</feature>
<dbReference type="OrthoDB" id="4325682at2"/>